<evidence type="ECO:0000256" key="4">
    <source>
        <dbReference type="ARBA" id="ARBA00022833"/>
    </source>
</evidence>
<dbReference type="Pfam" id="PF00753">
    <property type="entry name" value="Lactamase_B"/>
    <property type="match status" value="1"/>
</dbReference>
<dbReference type="Gene3D" id="3.60.15.10">
    <property type="entry name" value="Ribonuclease Z/Hydroxyacylglutathione hydrolase-like"/>
    <property type="match status" value="1"/>
</dbReference>
<gene>
    <name evidence="6" type="ORF">H9848_08770</name>
</gene>
<keyword evidence="2" id="KW-0479">Metal-binding</keyword>
<dbReference type="GO" id="GO:0046872">
    <property type="term" value="F:metal ion binding"/>
    <property type="evidence" value="ECO:0007669"/>
    <property type="project" value="UniProtKB-KW"/>
</dbReference>
<dbReference type="InterPro" id="IPR051013">
    <property type="entry name" value="MBL_superfamily_lactonases"/>
</dbReference>
<reference evidence="6" key="2">
    <citation type="submission" date="2021-04" db="EMBL/GenBank/DDBJ databases">
        <authorList>
            <person name="Gilroy R."/>
        </authorList>
    </citation>
    <scope>NUCLEOTIDE SEQUENCE</scope>
    <source>
        <strain evidence="6">ChiHecec2B26-12326</strain>
    </source>
</reference>
<keyword evidence="3" id="KW-0378">Hydrolase</keyword>
<proteinExistence type="inferred from homology"/>
<dbReference type="SUPFAM" id="SSF56281">
    <property type="entry name" value="Metallo-hydrolase/oxidoreductase"/>
    <property type="match status" value="1"/>
</dbReference>
<evidence type="ECO:0000256" key="1">
    <source>
        <dbReference type="ARBA" id="ARBA00007749"/>
    </source>
</evidence>
<dbReference type="CDD" id="cd16281">
    <property type="entry name" value="metallo-hydrolase-like_MBL-fold"/>
    <property type="match status" value="1"/>
</dbReference>
<comment type="similarity">
    <text evidence="1">Belongs to the metallo-beta-lactamase superfamily.</text>
</comment>
<organism evidence="6 7">
    <name type="scientific">Candidatus Parabacteroides intestinigallinarum</name>
    <dbReference type="NCBI Taxonomy" id="2838722"/>
    <lineage>
        <taxon>Bacteria</taxon>
        <taxon>Pseudomonadati</taxon>
        <taxon>Bacteroidota</taxon>
        <taxon>Bacteroidia</taxon>
        <taxon>Bacteroidales</taxon>
        <taxon>Tannerellaceae</taxon>
        <taxon>Parabacteroides</taxon>
    </lineage>
</organism>
<accession>A0A9D2BPS8</accession>
<sequence>MNIQLIDTGYFYADGGAMFGPIPKTAWSRRYRSDALNGCVLAMRTAVVRTDEGRVIVVDNGAGDKQLRKLMGYYRFFGLLDLGERLRELGIRTEEVTDMVLTHLHFDHCGYTTLRGAASGALSLAFPNATHWVSRRQWENFLHPNALERDSYFEENMRLVDEAGRLRLLDGDAWLAPGVELRLYDGHTPGQIVPYIHMPERTYVFAGDVIPLCASLSPEWISAYDTFPVTSYQEKIRMLDEAVRERQAIIFCHDAYTTRATVKRVNDYYKKDVAWKCGLEIGKM</sequence>
<evidence type="ECO:0000259" key="5">
    <source>
        <dbReference type="SMART" id="SM00849"/>
    </source>
</evidence>
<dbReference type="EMBL" id="DXEN01000066">
    <property type="protein sequence ID" value="HIX86679.1"/>
    <property type="molecule type" value="Genomic_DNA"/>
</dbReference>
<name>A0A9D2BPS8_9BACT</name>
<dbReference type="GO" id="GO:0016787">
    <property type="term" value="F:hydrolase activity"/>
    <property type="evidence" value="ECO:0007669"/>
    <property type="project" value="UniProtKB-KW"/>
</dbReference>
<dbReference type="Proteomes" id="UP000823847">
    <property type="component" value="Unassembled WGS sequence"/>
</dbReference>
<evidence type="ECO:0000256" key="2">
    <source>
        <dbReference type="ARBA" id="ARBA00022723"/>
    </source>
</evidence>
<feature type="domain" description="Metallo-beta-lactamase" evidence="5">
    <location>
        <begin position="42"/>
        <end position="253"/>
    </location>
</feature>
<comment type="caution">
    <text evidence="6">The sequence shown here is derived from an EMBL/GenBank/DDBJ whole genome shotgun (WGS) entry which is preliminary data.</text>
</comment>
<dbReference type="AlphaFoldDB" id="A0A9D2BPS8"/>
<reference evidence="6" key="1">
    <citation type="journal article" date="2021" name="PeerJ">
        <title>Extensive microbial diversity within the chicken gut microbiome revealed by metagenomics and culture.</title>
        <authorList>
            <person name="Gilroy R."/>
            <person name="Ravi A."/>
            <person name="Getino M."/>
            <person name="Pursley I."/>
            <person name="Horton D.L."/>
            <person name="Alikhan N.F."/>
            <person name="Baker D."/>
            <person name="Gharbi K."/>
            <person name="Hall N."/>
            <person name="Watson M."/>
            <person name="Adriaenssens E.M."/>
            <person name="Foster-Nyarko E."/>
            <person name="Jarju S."/>
            <person name="Secka A."/>
            <person name="Antonio M."/>
            <person name="Oren A."/>
            <person name="Chaudhuri R.R."/>
            <person name="La Ragione R."/>
            <person name="Hildebrand F."/>
            <person name="Pallen M.J."/>
        </authorList>
    </citation>
    <scope>NUCLEOTIDE SEQUENCE</scope>
    <source>
        <strain evidence="6">ChiHecec2B26-12326</strain>
    </source>
</reference>
<protein>
    <submittedName>
        <fullName evidence="6">MBL fold metallo-hydrolase</fullName>
    </submittedName>
</protein>
<dbReference type="PANTHER" id="PTHR42978">
    <property type="entry name" value="QUORUM-QUENCHING LACTONASE YTNP-RELATED-RELATED"/>
    <property type="match status" value="1"/>
</dbReference>
<evidence type="ECO:0000313" key="7">
    <source>
        <dbReference type="Proteomes" id="UP000823847"/>
    </source>
</evidence>
<evidence type="ECO:0000313" key="6">
    <source>
        <dbReference type="EMBL" id="HIX86679.1"/>
    </source>
</evidence>
<evidence type="ECO:0000256" key="3">
    <source>
        <dbReference type="ARBA" id="ARBA00022801"/>
    </source>
</evidence>
<keyword evidence="4" id="KW-0862">Zinc</keyword>
<dbReference type="PANTHER" id="PTHR42978:SF6">
    <property type="entry name" value="QUORUM-QUENCHING LACTONASE YTNP-RELATED"/>
    <property type="match status" value="1"/>
</dbReference>
<dbReference type="InterPro" id="IPR036866">
    <property type="entry name" value="RibonucZ/Hydroxyglut_hydro"/>
</dbReference>
<dbReference type="SMART" id="SM00849">
    <property type="entry name" value="Lactamase_B"/>
    <property type="match status" value="1"/>
</dbReference>
<dbReference type="InterPro" id="IPR001279">
    <property type="entry name" value="Metallo-B-lactamas"/>
</dbReference>